<keyword evidence="3" id="KW-1185">Reference proteome</keyword>
<sequence length="161" mass="17646">MRRAGCTSPPSIMMCGPQPPRGQSEAYPPLSSVLSLPAQREDRVRDGASSPPLLEETSSVPVQIDLNHPQQSFLRAIDSIDQEEPSTYRPRSALNTPSSPNELIINKGWLCKHHSTDSMMDRTALDANQYNAKRFSGPLKGPWVSFTLHDQACTGAPHPAN</sequence>
<name>A0A9N7V729_PLEPL</name>
<proteinExistence type="predicted"/>
<feature type="region of interest" description="Disordered" evidence="1">
    <location>
        <begin position="1"/>
        <end position="61"/>
    </location>
</feature>
<protein>
    <submittedName>
        <fullName evidence="2">Uncharacterized protein</fullName>
    </submittedName>
</protein>
<dbReference type="EMBL" id="CADEAL010003223">
    <property type="protein sequence ID" value="CAB1443872.1"/>
    <property type="molecule type" value="Genomic_DNA"/>
</dbReference>
<evidence type="ECO:0000313" key="3">
    <source>
        <dbReference type="Proteomes" id="UP001153269"/>
    </source>
</evidence>
<evidence type="ECO:0000313" key="2">
    <source>
        <dbReference type="EMBL" id="CAB1443872.1"/>
    </source>
</evidence>
<reference evidence="2" key="1">
    <citation type="submission" date="2020-03" db="EMBL/GenBank/DDBJ databases">
        <authorList>
            <person name="Weist P."/>
        </authorList>
    </citation>
    <scope>NUCLEOTIDE SEQUENCE</scope>
</reference>
<gene>
    <name evidence="2" type="ORF">PLEPLA_LOCUS31588</name>
</gene>
<accession>A0A9N7V729</accession>
<comment type="caution">
    <text evidence="2">The sequence shown here is derived from an EMBL/GenBank/DDBJ whole genome shotgun (WGS) entry which is preliminary data.</text>
</comment>
<evidence type="ECO:0000256" key="1">
    <source>
        <dbReference type="SAM" id="MobiDB-lite"/>
    </source>
</evidence>
<dbReference type="Proteomes" id="UP001153269">
    <property type="component" value="Unassembled WGS sequence"/>
</dbReference>
<dbReference type="AlphaFoldDB" id="A0A9N7V729"/>
<organism evidence="2 3">
    <name type="scientific">Pleuronectes platessa</name>
    <name type="common">European plaice</name>
    <dbReference type="NCBI Taxonomy" id="8262"/>
    <lineage>
        <taxon>Eukaryota</taxon>
        <taxon>Metazoa</taxon>
        <taxon>Chordata</taxon>
        <taxon>Craniata</taxon>
        <taxon>Vertebrata</taxon>
        <taxon>Euteleostomi</taxon>
        <taxon>Actinopterygii</taxon>
        <taxon>Neopterygii</taxon>
        <taxon>Teleostei</taxon>
        <taxon>Neoteleostei</taxon>
        <taxon>Acanthomorphata</taxon>
        <taxon>Carangaria</taxon>
        <taxon>Pleuronectiformes</taxon>
        <taxon>Pleuronectoidei</taxon>
        <taxon>Pleuronectidae</taxon>
        <taxon>Pleuronectes</taxon>
    </lineage>
</organism>